<dbReference type="SUPFAM" id="SSF69572">
    <property type="entry name" value="Activating enzymes of the ubiquitin-like proteins"/>
    <property type="match status" value="1"/>
</dbReference>
<protein>
    <submittedName>
        <fullName evidence="3">E2/UBC family protein</fullName>
    </submittedName>
</protein>
<feature type="domain" description="Prokaryotic E2 family B" evidence="2">
    <location>
        <begin position="29"/>
        <end position="137"/>
    </location>
</feature>
<dbReference type="AlphaFoldDB" id="A0AAJ5RYI4"/>
<feature type="domain" description="THIF-type NAD/FAD binding fold" evidence="1">
    <location>
        <begin position="326"/>
        <end position="546"/>
    </location>
</feature>
<dbReference type="Pfam" id="PF14461">
    <property type="entry name" value="Prok-E2_B"/>
    <property type="match status" value="1"/>
</dbReference>
<evidence type="ECO:0000313" key="3">
    <source>
        <dbReference type="EMBL" id="WEA19410.1"/>
    </source>
</evidence>
<dbReference type="Proteomes" id="UP001217631">
    <property type="component" value="Chromosome"/>
</dbReference>
<dbReference type="EMBL" id="CP118677">
    <property type="protein sequence ID" value="WEA19410.1"/>
    <property type="molecule type" value="Genomic_DNA"/>
</dbReference>
<proteinExistence type="predicted"/>
<dbReference type="InterPro" id="IPR035985">
    <property type="entry name" value="Ubiquitin-activating_enz"/>
</dbReference>
<evidence type="ECO:0000259" key="1">
    <source>
        <dbReference type="Pfam" id="PF00899"/>
    </source>
</evidence>
<evidence type="ECO:0000313" key="4">
    <source>
        <dbReference type="Proteomes" id="UP001217631"/>
    </source>
</evidence>
<dbReference type="Pfam" id="PF00899">
    <property type="entry name" value="ThiF"/>
    <property type="match status" value="1"/>
</dbReference>
<dbReference type="RefSeq" id="WP_275000050.1">
    <property type="nucleotide sequence ID" value="NZ_CP118677.1"/>
</dbReference>
<dbReference type="InterPro" id="IPR000594">
    <property type="entry name" value="ThiF_NAD_FAD-bd"/>
</dbReference>
<dbReference type="InterPro" id="IPR032701">
    <property type="entry name" value="Prok-E2_B_dom"/>
</dbReference>
<evidence type="ECO:0000259" key="2">
    <source>
        <dbReference type="Pfam" id="PF14461"/>
    </source>
</evidence>
<dbReference type="Gene3D" id="3.40.50.720">
    <property type="entry name" value="NAD(P)-binding Rossmann-like Domain"/>
    <property type="match status" value="1"/>
</dbReference>
<organism evidence="3 4">
    <name type="scientific">Pseudomonas juntendi</name>
    <dbReference type="NCBI Taxonomy" id="2666183"/>
    <lineage>
        <taxon>Bacteria</taxon>
        <taxon>Pseudomonadati</taxon>
        <taxon>Pseudomonadota</taxon>
        <taxon>Gammaproteobacteria</taxon>
        <taxon>Pseudomonadales</taxon>
        <taxon>Pseudomonadaceae</taxon>
        <taxon>Pseudomonas</taxon>
    </lineage>
</organism>
<reference evidence="3" key="1">
    <citation type="submission" date="2023-02" db="EMBL/GenBank/DDBJ databases">
        <title>tmexCD-toprJ-like cluster.</title>
        <authorList>
            <person name="Gao X."/>
            <person name="Wang C."/>
            <person name="Liu J."/>
        </authorList>
    </citation>
    <scope>NUCLEOTIDE SEQUENCE</scope>
    <source>
        <strain evidence="3">GDW21C697WI</strain>
    </source>
</reference>
<name>A0AAJ5RYI4_9PSED</name>
<dbReference type="GO" id="GO:0008641">
    <property type="term" value="F:ubiquitin-like modifier activating enzyme activity"/>
    <property type="evidence" value="ECO:0007669"/>
    <property type="project" value="InterPro"/>
</dbReference>
<gene>
    <name evidence="3" type="ORF">PWA60_19325</name>
</gene>
<sequence length="567" mass="63201">MDILRLGGVLRLMHSLNFTALPSKGIERKFRGRLSCKAGDVEVELSISDWDFLNYPTIRILEKPSFLPKKMAHQVTDGSFCYISNGEVVLDRYDPAGSVLFCLNQATGLLDKLIASPERNQEDFEAEFLAYWTTPSQGKVVRIGVGNISAGAKTAKIFTLAPGERIKKVISTDHVTTAKMAQIWGELANEDDNANCWIYSSTIQPPSHIPLPWKIKDTLSWLKTWDISLYKKIQLSFETDSKFLDSSQIYILINCPAGLVGFGLIVSSKLKQKLALLKGGRYRGKALFQFLHSVGGHETIYRLHAVELSHNFIHSRNLTSSLGRALAGRKVLLIGCGAIGGYLAQALARLGAGHSEGKLELYDPQNLMPENLGRHTLGFKYLFRSKALSLQEDLTQQLPGIVVEAHNTEMRSPDIGMGFDLIINATGEEAISEMLNEHQINDKDYPPLIHIWIKGNGETVQVLWTDREFGCFRCLRSAAKNNQMQERFPVLKGEVEKSYRACQHYTPYAVSAALSATALAVDIINDWLKTNDPSPRFRTRSVETAEVFKVKNQNISPVNDCPACAKK</sequence>
<accession>A0AAJ5RYI4</accession>